<dbReference type="AlphaFoldDB" id="A5DPL9"/>
<dbReference type="KEGG" id="pgu:PGUG_05220"/>
<protein>
    <recommendedName>
        <fullName evidence="7">F-box domain-containing protein</fullName>
    </recommendedName>
</protein>
<dbReference type="HOGENOM" id="CLU_710013_0_0_1"/>
<evidence type="ECO:0000256" key="3">
    <source>
        <dbReference type="ARBA" id="ARBA00022614"/>
    </source>
</evidence>
<evidence type="ECO:0000256" key="4">
    <source>
        <dbReference type="ARBA" id="ARBA00022737"/>
    </source>
</evidence>
<dbReference type="InterPro" id="IPR001611">
    <property type="entry name" value="Leu-rich_rpt"/>
</dbReference>
<dbReference type="Proteomes" id="UP000001997">
    <property type="component" value="Unassembled WGS sequence"/>
</dbReference>
<sequence>MEFLCSLPPEISLHILTFLRPCCLKYLFGLDTIFNDCHQDSEYDEIRKMALYAMYENQNVSICAPNYMSNAVLDLNEPLLKYLQFHRLVIRPKQISIFLLSPFVETSTKKIAEYMDCLQRFTNVFNIHISTTCCISTDEDNIINGFLQQFKKLNSFSIDQISHMPQQKPCQFLASVPATHLTLLYHNAEATMVQLGAFNTSTIKHLDISFNGLTDYNLHRIQFPESLESLNLSNNNIFHLSSSTLNLQNLPNLKKLDLSNNNLMSISISQATCQITHFNVSGNNLTSLEWIMAPAFSHLKSIDLAHNMIATIAKFPSKVEYINLCGNFLHNAWADILNGLLPPSLVLLNALHCRIDTSTIPDDIVGLTKLYNLKALYFSGFTFLAQSIE</sequence>
<dbReference type="RefSeq" id="XP_001482200.2">
    <property type="nucleotide sequence ID" value="XM_001482150.1"/>
</dbReference>
<dbReference type="OMA" id="NWFTIKY"/>
<keyword evidence="4" id="KW-0677">Repeat</keyword>
<comment type="subcellular location">
    <subcellularLocation>
        <location evidence="1">Cytoplasm</location>
    </subcellularLocation>
</comment>
<name>A5DPL9_PICGU</name>
<dbReference type="PRINTS" id="PR00019">
    <property type="entry name" value="LEURICHRPT"/>
</dbReference>
<dbReference type="InterPro" id="IPR032675">
    <property type="entry name" value="LRR_dom_sf"/>
</dbReference>
<evidence type="ECO:0000313" key="6">
    <source>
        <dbReference type="Proteomes" id="UP000001997"/>
    </source>
</evidence>
<dbReference type="Pfam" id="PF00560">
    <property type="entry name" value="LRR_1"/>
    <property type="match status" value="1"/>
</dbReference>
<reference evidence="5 6" key="1">
    <citation type="journal article" date="2009" name="Nature">
        <title>Evolution of pathogenicity and sexual reproduction in eight Candida genomes.</title>
        <authorList>
            <person name="Butler G."/>
            <person name="Rasmussen M.D."/>
            <person name="Lin M.F."/>
            <person name="Santos M.A."/>
            <person name="Sakthikumar S."/>
            <person name="Munro C.A."/>
            <person name="Rheinbay E."/>
            <person name="Grabherr M."/>
            <person name="Forche A."/>
            <person name="Reedy J.L."/>
            <person name="Agrafioti I."/>
            <person name="Arnaud M.B."/>
            <person name="Bates S."/>
            <person name="Brown A.J."/>
            <person name="Brunke S."/>
            <person name="Costanzo M.C."/>
            <person name="Fitzpatrick D.A."/>
            <person name="de Groot P.W."/>
            <person name="Harris D."/>
            <person name="Hoyer L.L."/>
            <person name="Hube B."/>
            <person name="Klis F.M."/>
            <person name="Kodira C."/>
            <person name="Lennard N."/>
            <person name="Logue M.E."/>
            <person name="Martin R."/>
            <person name="Neiman A.M."/>
            <person name="Nikolaou E."/>
            <person name="Quail M.A."/>
            <person name="Quinn J."/>
            <person name="Santos M.C."/>
            <person name="Schmitzberger F.F."/>
            <person name="Sherlock G."/>
            <person name="Shah P."/>
            <person name="Silverstein K.A."/>
            <person name="Skrzypek M.S."/>
            <person name="Soll D."/>
            <person name="Staggs R."/>
            <person name="Stansfield I."/>
            <person name="Stumpf M.P."/>
            <person name="Sudbery P.E."/>
            <person name="Srikantha T."/>
            <person name="Zeng Q."/>
            <person name="Berman J."/>
            <person name="Berriman M."/>
            <person name="Heitman J."/>
            <person name="Gow N.A."/>
            <person name="Lorenz M.C."/>
            <person name="Birren B.W."/>
            <person name="Kellis M."/>
            <person name="Cuomo C.A."/>
        </authorList>
    </citation>
    <scope>NUCLEOTIDE SEQUENCE [LARGE SCALE GENOMIC DNA]</scope>
    <source>
        <strain evidence="6">ATCC 6260 / CBS 566 / DSM 6381 / JCM 1539 / NBRC 10279 / NRRL Y-324</strain>
    </source>
</reference>
<evidence type="ECO:0000313" key="5">
    <source>
        <dbReference type="EMBL" id="EDK41122.2"/>
    </source>
</evidence>
<dbReference type="Pfam" id="PF13516">
    <property type="entry name" value="LRR_6"/>
    <property type="match status" value="1"/>
</dbReference>
<gene>
    <name evidence="5" type="ORF">PGUG_05220</name>
</gene>
<dbReference type="PROSITE" id="PS51450">
    <property type="entry name" value="LRR"/>
    <property type="match status" value="2"/>
</dbReference>
<keyword evidence="2" id="KW-0963">Cytoplasm</keyword>
<dbReference type="SUPFAM" id="SSF52058">
    <property type="entry name" value="L domain-like"/>
    <property type="match status" value="1"/>
</dbReference>
<keyword evidence="6" id="KW-1185">Reference proteome</keyword>
<evidence type="ECO:0000256" key="1">
    <source>
        <dbReference type="ARBA" id="ARBA00004496"/>
    </source>
</evidence>
<keyword evidence="3" id="KW-0433">Leucine-rich repeat</keyword>
<evidence type="ECO:0008006" key="7">
    <source>
        <dbReference type="Google" id="ProtNLM"/>
    </source>
</evidence>
<dbReference type="SMART" id="SM00369">
    <property type="entry name" value="LRR_TYP"/>
    <property type="match status" value="2"/>
</dbReference>
<dbReference type="eggNOG" id="ENOG502QQ5H">
    <property type="taxonomic scope" value="Eukaryota"/>
</dbReference>
<organism evidence="5 6">
    <name type="scientific">Meyerozyma guilliermondii (strain ATCC 6260 / CBS 566 / DSM 6381 / JCM 1539 / NBRC 10279 / NRRL Y-324)</name>
    <name type="common">Yeast</name>
    <name type="synonym">Candida guilliermondii</name>
    <dbReference type="NCBI Taxonomy" id="294746"/>
    <lineage>
        <taxon>Eukaryota</taxon>
        <taxon>Fungi</taxon>
        <taxon>Dikarya</taxon>
        <taxon>Ascomycota</taxon>
        <taxon>Saccharomycotina</taxon>
        <taxon>Pichiomycetes</taxon>
        <taxon>Debaryomycetaceae</taxon>
        <taxon>Meyerozyma</taxon>
    </lineage>
</organism>
<proteinExistence type="predicted"/>
<dbReference type="OrthoDB" id="10329722at2759"/>
<dbReference type="GO" id="GO:0005737">
    <property type="term" value="C:cytoplasm"/>
    <property type="evidence" value="ECO:0007669"/>
    <property type="project" value="UniProtKB-SubCell"/>
</dbReference>
<dbReference type="EMBL" id="CH408161">
    <property type="protein sequence ID" value="EDK41122.2"/>
    <property type="molecule type" value="Genomic_DNA"/>
</dbReference>
<dbReference type="InterPro" id="IPR003591">
    <property type="entry name" value="Leu-rich_rpt_typical-subtyp"/>
</dbReference>
<dbReference type="InParanoid" id="A5DPL9"/>
<dbReference type="GeneID" id="5124154"/>
<dbReference type="Gene3D" id="3.80.10.10">
    <property type="entry name" value="Ribonuclease Inhibitor"/>
    <property type="match status" value="1"/>
</dbReference>
<evidence type="ECO:0000256" key="2">
    <source>
        <dbReference type="ARBA" id="ARBA00022490"/>
    </source>
</evidence>
<accession>A5DPL9</accession>
<dbReference type="PANTHER" id="PTHR15454">
    <property type="entry name" value="NISCHARIN RELATED"/>
    <property type="match status" value="1"/>
</dbReference>
<dbReference type="PANTHER" id="PTHR15454:SF69">
    <property type="entry name" value="SERINE_THREONINE-PROTEIN KINASE 11-INTERACTING PROTEIN"/>
    <property type="match status" value="1"/>
</dbReference>